<dbReference type="EMBL" id="FOJA01000001">
    <property type="protein sequence ID" value="SEV94681.1"/>
    <property type="molecule type" value="Genomic_DNA"/>
</dbReference>
<dbReference type="RefSeq" id="WP_089667785.1">
    <property type="nucleotide sequence ID" value="NZ_FOJA01000001.1"/>
</dbReference>
<name>A0A1I0N1J7_9EURY</name>
<dbReference type="PANTHER" id="PTHR34236">
    <property type="entry name" value="DIMETHYL SULFOXIDE REDUCTASE TRANSCRIPTIONAL ACTIVATOR"/>
    <property type="match status" value="1"/>
</dbReference>
<dbReference type="AlphaFoldDB" id="A0A1I0N1J7"/>
<keyword evidence="6" id="KW-1185">Reference proteome</keyword>
<gene>
    <name evidence="5" type="ORF">SAMN04487945_0525</name>
</gene>
<organism evidence="5 6">
    <name type="scientific">Halobacterium jilantaiense</name>
    <dbReference type="NCBI Taxonomy" id="355548"/>
    <lineage>
        <taxon>Archaea</taxon>
        <taxon>Methanobacteriati</taxon>
        <taxon>Methanobacteriota</taxon>
        <taxon>Stenosarchaea group</taxon>
        <taxon>Halobacteria</taxon>
        <taxon>Halobacteriales</taxon>
        <taxon>Halobacteriaceae</taxon>
        <taxon>Halobacterium</taxon>
    </lineage>
</organism>
<dbReference type="Proteomes" id="UP000198518">
    <property type="component" value="Unassembled WGS sequence"/>
</dbReference>
<evidence type="ECO:0000256" key="1">
    <source>
        <dbReference type="ARBA" id="ARBA00023015"/>
    </source>
</evidence>
<dbReference type="OrthoDB" id="253056at2157"/>
<evidence type="ECO:0000313" key="6">
    <source>
        <dbReference type="Proteomes" id="UP000198518"/>
    </source>
</evidence>
<dbReference type="InterPro" id="IPR031803">
    <property type="entry name" value="BAT_GAF/HTH-assoc"/>
</dbReference>
<dbReference type="Pfam" id="PF04967">
    <property type="entry name" value="HTH_10"/>
    <property type="match status" value="1"/>
</dbReference>
<keyword evidence="2" id="KW-0804">Transcription</keyword>
<evidence type="ECO:0000256" key="2">
    <source>
        <dbReference type="ARBA" id="ARBA00023163"/>
    </source>
</evidence>
<reference evidence="5 6" key="1">
    <citation type="submission" date="2016-10" db="EMBL/GenBank/DDBJ databases">
        <authorList>
            <person name="de Groot N.N."/>
        </authorList>
    </citation>
    <scope>NUCLEOTIDE SEQUENCE [LARGE SCALE GENOMIC DNA]</scope>
    <source>
        <strain evidence="5 6">CGMCC 1.5337</strain>
    </source>
</reference>
<proteinExistence type="predicted"/>
<protein>
    <recommendedName>
        <fullName evidence="7">HTH DNA binding domain-containing protein</fullName>
    </recommendedName>
</protein>
<dbReference type="InterPro" id="IPR007050">
    <property type="entry name" value="HTH_bacterioopsin"/>
</dbReference>
<feature type="domain" description="Bacterioopsin transcriptional activator GAF and HTH associated" evidence="4">
    <location>
        <begin position="4"/>
        <end position="141"/>
    </location>
</feature>
<feature type="domain" description="HTH bat-type" evidence="3">
    <location>
        <begin position="156"/>
        <end position="207"/>
    </location>
</feature>
<accession>A0A1I0N1J7</accession>
<dbReference type="PANTHER" id="PTHR34236:SF1">
    <property type="entry name" value="DIMETHYL SULFOXIDE REDUCTASE TRANSCRIPTIONAL ACTIVATOR"/>
    <property type="match status" value="1"/>
</dbReference>
<dbReference type="Pfam" id="PF15915">
    <property type="entry name" value="BAT"/>
    <property type="match status" value="1"/>
</dbReference>
<keyword evidence="1" id="KW-0805">Transcription regulation</keyword>
<sequence>MSVIVEFSLDSPRLNLHGATTTVPGVTVDVESVDADVDGGVKTMAWAVGGCLDAFDDALRADPTTTDVVLIDDLPDRRLYNYRTSEQSEVQLYTDWLELGAAQLHVECQDGTWFQRVRFPDRDALAEFESTCETEDISFTLHRIYGDPGSAEPDPLTDAQREALRLGLDCGYLDVPRTGSLSVVADELGISEQSASERLRRATRNLAADALADATQN</sequence>
<evidence type="ECO:0008006" key="7">
    <source>
        <dbReference type="Google" id="ProtNLM"/>
    </source>
</evidence>
<evidence type="ECO:0000259" key="4">
    <source>
        <dbReference type="Pfam" id="PF15915"/>
    </source>
</evidence>
<evidence type="ECO:0000259" key="3">
    <source>
        <dbReference type="Pfam" id="PF04967"/>
    </source>
</evidence>
<evidence type="ECO:0000313" key="5">
    <source>
        <dbReference type="EMBL" id="SEV94681.1"/>
    </source>
</evidence>